<protein>
    <recommendedName>
        <fullName evidence="6">Major facilitator superfamily (MFS) profile domain-containing protein</fullName>
    </recommendedName>
</protein>
<dbReference type="GO" id="GO:0005886">
    <property type="term" value="C:plasma membrane"/>
    <property type="evidence" value="ECO:0007669"/>
    <property type="project" value="TreeGrafter"/>
</dbReference>
<comment type="subcellular location">
    <subcellularLocation>
        <location evidence="1">Membrane</location>
        <topology evidence="1">Multi-pass membrane protein</topology>
    </subcellularLocation>
</comment>
<dbReference type="InterPro" id="IPR011701">
    <property type="entry name" value="MFS"/>
</dbReference>
<evidence type="ECO:0000256" key="2">
    <source>
        <dbReference type="ARBA" id="ARBA00022692"/>
    </source>
</evidence>
<reference evidence="7 8" key="2">
    <citation type="submission" date="2015-02" db="EMBL/GenBank/DDBJ databases">
        <title>The complete genome of Sphingomonas hengshuiensis sp. WHSC-8 isolated from soil of Hengshui Lake.</title>
        <authorList>
            <person name="Wei S."/>
            <person name="Guo J."/>
            <person name="Su C."/>
            <person name="Wu R."/>
            <person name="Zhang Z."/>
            <person name="Liang K."/>
            <person name="Li H."/>
            <person name="Wang T."/>
            <person name="Liu H."/>
            <person name="Zhang C."/>
            <person name="Li Z."/>
            <person name="Wang Q."/>
            <person name="Meng J."/>
        </authorList>
    </citation>
    <scope>NUCLEOTIDE SEQUENCE [LARGE SCALE GENOMIC DNA]</scope>
    <source>
        <strain evidence="7 8">WHSC-8</strain>
    </source>
</reference>
<keyword evidence="4 5" id="KW-0472">Membrane</keyword>
<dbReference type="Pfam" id="PF07690">
    <property type="entry name" value="MFS_1"/>
    <property type="match status" value="1"/>
</dbReference>
<keyword evidence="2 5" id="KW-0812">Transmembrane</keyword>
<evidence type="ECO:0000259" key="6">
    <source>
        <dbReference type="PROSITE" id="PS50850"/>
    </source>
</evidence>
<feature type="domain" description="Major facilitator superfamily (MFS) profile" evidence="6">
    <location>
        <begin position="1"/>
        <end position="195"/>
    </location>
</feature>
<dbReference type="Proteomes" id="UP000032300">
    <property type="component" value="Chromosome"/>
</dbReference>
<dbReference type="SUPFAM" id="SSF103473">
    <property type="entry name" value="MFS general substrate transporter"/>
    <property type="match status" value="1"/>
</dbReference>
<sequence>MAPLGLLLSADLRHRTLLLWGGFFTCLMASYTIFSWVPTMLHMLGFDLTMTSLGITAFHGGGVIGALLSGIVLDRKGFSTTHMALAGGAAVIAAILAGLLSLDIVAVLVILPMMLILGFCIAGLHNTLYTLAANIYPTEARATGVGIASATGRLGAVLSSFTGVISLDLGGPLAFFGVVAVLLALCGLSGVAARAGERRKTLAHTSAVPSHAATGS</sequence>
<dbReference type="GO" id="GO:0046943">
    <property type="term" value="F:carboxylic acid transmembrane transporter activity"/>
    <property type="evidence" value="ECO:0007669"/>
    <property type="project" value="TreeGrafter"/>
</dbReference>
<feature type="transmembrane region" description="Helical" evidence="5">
    <location>
        <begin position="108"/>
        <end position="132"/>
    </location>
</feature>
<evidence type="ECO:0000256" key="5">
    <source>
        <dbReference type="SAM" id="Phobius"/>
    </source>
</evidence>
<feature type="transmembrane region" description="Helical" evidence="5">
    <location>
        <begin position="17"/>
        <end position="37"/>
    </location>
</feature>
<feature type="transmembrane region" description="Helical" evidence="5">
    <location>
        <begin position="173"/>
        <end position="193"/>
    </location>
</feature>
<feature type="transmembrane region" description="Helical" evidence="5">
    <location>
        <begin position="144"/>
        <end position="167"/>
    </location>
</feature>
<dbReference type="PROSITE" id="PS50850">
    <property type="entry name" value="MFS"/>
    <property type="match status" value="1"/>
</dbReference>
<dbReference type="Gene3D" id="1.20.1250.20">
    <property type="entry name" value="MFS general substrate transporter like domains"/>
    <property type="match status" value="1"/>
</dbReference>
<name>A0A7U4J947_9SPHN</name>
<feature type="transmembrane region" description="Helical" evidence="5">
    <location>
        <begin position="49"/>
        <end position="72"/>
    </location>
</feature>
<dbReference type="InterPro" id="IPR036259">
    <property type="entry name" value="MFS_trans_sf"/>
</dbReference>
<gene>
    <name evidence="7" type="ORF">TS85_13205</name>
</gene>
<dbReference type="InterPro" id="IPR020846">
    <property type="entry name" value="MFS_dom"/>
</dbReference>
<evidence type="ECO:0000256" key="1">
    <source>
        <dbReference type="ARBA" id="ARBA00004141"/>
    </source>
</evidence>
<dbReference type="AlphaFoldDB" id="A0A7U4J947"/>
<accession>A0A7U4J947</accession>
<evidence type="ECO:0000313" key="8">
    <source>
        <dbReference type="Proteomes" id="UP000032300"/>
    </source>
</evidence>
<dbReference type="EMBL" id="CP010836">
    <property type="protein sequence ID" value="AJP72528.1"/>
    <property type="molecule type" value="Genomic_DNA"/>
</dbReference>
<feature type="transmembrane region" description="Helical" evidence="5">
    <location>
        <begin position="84"/>
        <end position="102"/>
    </location>
</feature>
<keyword evidence="8" id="KW-1185">Reference proteome</keyword>
<keyword evidence="3 5" id="KW-1133">Transmembrane helix</keyword>
<evidence type="ECO:0000256" key="3">
    <source>
        <dbReference type="ARBA" id="ARBA00022989"/>
    </source>
</evidence>
<dbReference type="KEGG" id="sphi:TS85_13205"/>
<dbReference type="PANTHER" id="PTHR23508">
    <property type="entry name" value="CARBOXYLIC ACID TRANSPORTER PROTEIN HOMOLOG"/>
    <property type="match status" value="1"/>
</dbReference>
<reference evidence="7 8" key="1">
    <citation type="journal article" date="2015" name="Int. J. Syst. Evol. Microbiol.">
        <title>Sphingomonas hengshuiensis sp. nov., isolated from lake wetland.</title>
        <authorList>
            <person name="Wei S."/>
            <person name="Wang T."/>
            <person name="Liu H."/>
            <person name="Zhang C."/>
            <person name="Guo J."/>
            <person name="Wang Q."/>
            <person name="Liang K."/>
            <person name="Zhang Z."/>
        </authorList>
    </citation>
    <scope>NUCLEOTIDE SEQUENCE [LARGE SCALE GENOMIC DNA]</scope>
    <source>
        <strain evidence="7 8">WHSC-8</strain>
    </source>
</reference>
<organism evidence="7 8">
    <name type="scientific">Sphingomonas hengshuiensis</name>
    <dbReference type="NCBI Taxonomy" id="1609977"/>
    <lineage>
        <taxon>Bacteria</taxon>
        <taxon>Pseudomonadati</taxon>
        <taxon>Pseudomonadota</taxon>
        <taxon>Alphaproteobacteria</taxon>
        <taxon>Sphingomonadales</taxon>
        <taxon>Sphingomonadaceae</taxon>
        <taxon>Sphingomonas</taxon>
    </lineage>
</organism>
<evidence type="ECO:0000256" key="4">
    <source>
        <dbReference type="ARBA" id="ARBA00023136"/>
    </source>
</evidence>
<dbReference type="PANTHER" id="PTHR23508:SF10">
    <property type="entry name" value="CARBOXYLIC ACID TRANSPORTER PROTEIN HOMOLOG"/>
    <property type="match status" value="1"/>
</dbReference>
<evidence type="ECO:0000313" key="7">
    <source>
        <dbReference type="EMBL" id="AJP72528.1"/>
    </source>
</evidence>
<proteinExistence type="predicted"/>